<feature type="region of interest" description="Disordered" evidence="1">
    <location>
        <begin position="68"/>
        <end position="92"/>
    </location>
</feature>
<evidence type="ECO:0008006" key="5">
    <source>
        <dbReference type="Google" id="ProtNLM"/>
    </source>
</evidence>
<feature type="compositionally biased region" description="Polar residues" evidence="1">
    <location>
        <begin position="173"/>
        <end position="182"/>
    </location>
</feature>
<feature type="chain" id="PRO_5037680764" description="Lipoprotein" evidence="2">
    <location>
        <begin position="23"/>
        <end position="235"/>
    </location>
</feature>
<feature type="signal peptide" evidence="2">
    <location>
        <begin position="1"/>
        <end position="22"/>
    </location>
</feature>
<feature type="compositionally biased region" description="Basic and acidic residues" evidence="1">
    <location>
        <begin position="134"/>
        <end position="159"/>
    </location>
</feature>
<proteinExistence type="predicted"/>
<evidence type="ECO:0000313" key="4">
    <source>
        <dbReference type="Proteomes" id="UP000598467"/>
    </source>
</evidence>
<feature type="region of interest" description="Disordered" evidence="1">
    <location>
        <begin position="109"/>
        <end position="235"/>
    </location>
</feature>
<reference evidence="3" key="1">
    <citation type="submission" date="2020-05" db="EMBL/GenBank/DDBJ databases">
        <title>Identification of trans-AT polyketide cluster in two marine bacteria, producers of a novel glutaramide-containing polyketide sesbanimide D and analogs.</title>
        <authorList>
            <person name="Kacar D."/>
            <person name="Rodriguez P."/>
            <person name="Canedo L."/>
            <person name="Gonzalez E."/>
            <person name="Galan B."/>
            <person name="De La Calle F."/>
            <person name="Garcia J.L."/>
        </authorList>
    </citation>
    <scope>NUCLEOTIDE SEQUENCE</scope>
    <source>
        <strain evidence="3">PHM038</strain>
    </source>
</reference>
<evidence type="ECO:0000256" key="1">
    <source>
        <dbReference type="SAM" id="MobiDB-lite"/>
    </source>
</evidence>
<dbReference type="Proteomes" id="UP000598467">
    <property type="component" value="Unassembled WGS sequence"/>
</dbReference>
<protein>
    <recommendedName>
        <fullName evidence="5">Lipoprotein</fullName>
    </recommendedName>
</protein>
<evidence type="ECO:0000256" key="2">
    <source>
        <dbReference type="SAM" id="SignalP"/>
    </source>
</evidence>
<dbReference type="RefSeq" id="WP_190290781.1">
    <property type="nucleotide sequence ID" value="NZ_JABFCZ010000007.1"/>
</dbReference>
<evidence type="ECO:0000313" key="3">
    <source>
        <dbReference type="EMBL" id="MBD1546110.1"/>
    </source>
</evidence>
<gene>
    <name evidence="3" type="ORF">HK439_07545</name>
</gene>
<dbReference type="AlphaFoldDB" id="A0A926NYT2"/>
<accession>A0A926NYT2</accession>
<dbReference type="PROSITE" id="PS51257">
    <property type="entry name" value="PROKAR_LIPOPROTEIN"/>
    <property type="match status" value="1"/>
</dbReference>
<sequence length="235" mass="25319">MLRTYLKTLSRPVALLALFALAACQAADGTSQAPDTAMVSALMSGLGAVDPKAKPIDYKPRAPLAMPAEPTALPKPETKVAGSQSDNWPAAQKNDDFDAVKALYAKKSVGGRDGNENSRLTPEQARGINIYSTKSRDPVAEKRQAELDDGDRMTPEEMRQQNTTAGELKKQAAGSTQDTLSQRRYLIEPPSEYSTPAAGAPMPEVTEVDNTTERVSSEIACSGSNRSLKCKDYQR</sequence>
<name>A0A926NYT2_9HYPH</name>
<dbReference type="EMBL" id="JABFCZ010000007">
    <property type="protein sequence ID" value="MBD1546110.1"/>
    <property type="molecule type" value="Genomic_DNA"/>
</dbReference>
<comment type="caution">
    <text evidence="3">The sequence shown here is derived from an EMBL/GenBank/DDBJ whole genome shotgun (WGS) entry which is preliminary data.</text>
</comment>
<keyword evidence="2" id="KW-0732">Signal</keyword>
<organism evidence="3 4">
    <name type="scientific">Roseibium aggregatum</name>
    <dbReference type="NCBI Taxonomy" id="187304"/>
    <lineage>
        <taxon>Bacteria</taxon>
        <taxon>Pseudomonadati</taxon>
        <taxon>Pseudomonadota</taxon>
        <taxon>Alphaproteobacteria</taxon>
        <taxon>Hyphomicrobiales</taxon>
        <taxon>Stappiaceae</taxon>
        <taxon>Roseibium</taxon>
    </lineage>
</organism>